<dbReference type="EMBL" id="AAOT01000004">
    <property type="protein sequence ID" value="EAR52395.1"/>
    <property type="molecule type" value="Genomic_DNA"/>
</dbReference>
<feature type="signal peptide" evidence="1">
    <location>
        <begin position="1"/>
        <end position="21"/>
    </location>
</feature>
<keyword evidence="1" id="KW-0732">Signal</keyword>
<sequence>MKNVLLATLLATLGTASVASADSYFSITEAQGDSAIIELGSVVSDADGSVDVYTLEGGELGTLIGSRSVHAGANTNVRVPVNSAPVGDVVAVLTANGEVLAETRIDIDRN</sequence>
<dbReference type="HOGENOM" id="CLU_150631_1_0_5"/>
<gene>
    <name evidence="2" type="ORF">OG2516_07957</name>
</gene>
<dbReference type="eggNOG" id="ENOG5033GMR">
    <property type="taxonomic scope" value="Bacteria"/>
</dbReference>
<dbReference type="RefSeq" id="WP_007255116.1">
    <property type="nucleotide sequence ID" value="NZ_CH724107.1"/>
</dbReference>
<dbReference type="AlphaFoldDB" id="Q2CI63"/>
<feature type="chain" id="PRO_5004207294" evidence="1">
    <location>
        <begin position="22"/>
        <end position="110"/>
    </location>
</feature>
<protein>
    <submittedName>
        <fullName evidence="2">Uncharacterized protein</fullName>
    </submittedName>
</protein>
<dbReference type="Proteomes" id="UP000003635">
    <property type="component" value="Unassembled WGS sequence"/>
</dbReference>
<dbReference type="STRING" id="314256.OG2516_07957"/>
<proteinExistence type="predicted"/>
<reference evidence="2 3" key="1">
    <citation type="journal article" date="2010" name="J. Bacteriol.">
        <title>Genome sequences of Oceanicola granulosus HTCC2516(T) and Oceanicola batsensis HTCC2597(TDelta).</title>
        <authorList>
            <person name="Thrash J.C."/>
            <person name="Cho J.C."/>
            <person name="Vergin K.L."/>
            <person name="Giovannoni S.J."/>
        </authorList>
    </citation>
    <scope>NUCLEOTIDE SEQUENCE [LARGE SCALE GENOMIC DNA]</scope>
    <source>
        <strain evidence="3">ATCC BAA-861 / DSM 15982 / KCTC 12143 / HTCC2516</strain>
    </source>
</reference>
<keyword evidence="3" id="KW-1185">Reference proteome</keyword>
<name>Q2CI63_OCEGH</name>
<evidence type="ECO:0000313" key="2">
    <source>
        <dbReference type="EMBL" id="EAR52395.1"/>
    </source>
</evidence>
<comment type="caution">
    <text evidence="2">The sequence shown here is derived from an EMBL/GenBank/DDBJ whole genome shotgun (WGS) entry which is preliminary data.</text>
</comment>
<dbReference type="OrthoDB" id="7876219at2"/>
<evidence type="ECO:0000256" key="1">
    <source>
        <dbReference type="SAM" id="SignalP"/>
    </source>
</evidence>
<evidence type="ECO:0000313" key="3">
    <source>
        <dbReference type="Proteomes" id="UP000003635"/>
    </source>
</evidence>
<organism evidence="2 3">
    <name type="scientific">Oceanicola granulosus (strain ATCC BAA-861 / DSM 15982 / KCTC 12143 / HTCC2516)</name>
    <dbReference type="NCBI Taxonomy" id="314256"/>
    <lineage>
        <taxon>Bacteria</taxon>
        <taxon>Pseudomonadati</taxon>
        <taxon>Pseudomonadota</taxon>
        <taxon>Alphaproteobacteria</taxon>
        <taxon>Rhodobacterales</taxon>
        <taxon>Roseobacteraceae</taxon>
        <taxon>Oceanicola</taxon>
    </lineage>
</organism>
<accession>Q2CI63</accession>